<keyword evidence="1" id="KW-0560">Oxidoreductase</keyword>
<evidence type="ECO:0000313" key="2">
    <source>
        <dbReference type="EMBL" id="NRN65778.1"/>
    </source>
</evidence>
<dbReference type="Pfam" id="PF13738">
    <property type="entry name" value="Pyr_redox_3"/>
    <property type="match status" value="1"/>
</dbReference>
<dbReference type="Proteomes" id="UP000763557">
    <property type="component" value="Unassembled WGS sequence"/>
</dbReference>
<dbReference type="InterPro" id="IPR050982">
    <property type="entry name" value="Auxin_biosynth/cation_transpt"/>
</dbReference>
<protein>
    <submittedName>
        <fullName evidence="2">FAD-dependent pyridine nucleotide-disulfide oxidoreductase</fullName>
    </submittedName>
</protein>
<dbReference type="PANTHER" id="PTHR43539:SF78">
    <property type="entry name" value="FLAVIN-CONTAINING MONOOXYGENASE"/>
    <property type="match status" value="1"/>
</dbReference>
<dbReference type="EMBL" id="JAAATY010000007">
    <property type="protein sequence ID" value="NRN65778.1"/>
    <property type="molecule type" value="Genomic_DNA"/>
</dbReference>
<evidence type="ECO:0000313" key="3">
    <source>
        <dbReference type="Proteomes" id="UP000763557"/>
    </source>
</evidence>
<name>A0ABX2F3L1_9PSEU</name>
<organism evidence="2 3">
    <name type="scientific">Kibdelosporangium persicum</name>
    <dbReference type="NCBI Taxonomy" id="2698649"/>
    <lineage>
        <taxon>Bacteria</taxon>
        <taxon>Bacillati</taxon>
        <taxon>Actinomycetota</taxon>
        <taxon>Actinomycetes</taxon>
        <taxon>Pseudonocardiales</taxon>
        <taxon>Pseudonocardiaceae</taxon>
        <taxon>Kibdelosporangium</taxon>
    </lineage>
</organism>
<reference evidence="2 3" key="1">
    <citation type="submission" date="2020-01" db="EMBL/GenBank/DDBJ databases">
        <title>Kibdelosporangium persica a novel Actinomycetes from a hot desert in Iran.</title>
        <authorList>
            <person name="Safaei N."/>
            <person name="Zaburannyi N."/>
            <person name="Mueller R."/>
            <person name="Wink J."/>
        </authorList>
    </citation>
    <scope>NUCLEOTIDE SEQUENCE [LARGE SCALE GENOMIC DNA]</scope>
    <source>
        <strain evidence="2 3">4NS15</strain>
    </source>
</reference>
<evidence type="ECO:0000256" key="1">
    <source>
        <dbReference type="ARBA" id="ARBA00023002"/>
    </source>
</evidence>
<dbReference type="PANTHER" id="PTHR43539">
    <property type="entry name" value="FLAVIN-BINDING MONOOXYGENASE-LIKE PROTEIN (AFU_ORTHOLOGUE AFUA_4G09220)"/>
    <property type="match status" value="1"/>
</dbReference>
<accession>A0ABX2F3L1</accession>
<proteinExistence type="predicted"/>
<keyword evidence="3" id="KW-1185">Reference proteome</keyword>
<sequence length="362" mass="39154">MKGLDFVIDVVVIGAGQSGLTAARILRSHGLTPVVLEAGPEPVGSWPRYYDSLTLFSPAGHSGMPGLDFPGEPDHYPHRDEVVDYLRRYAADVDADIRTNTPVTAVTAHDERGYLVHTSAGTTLHTAGVVAATGSFDNPHMPVLPGQERFGGRVLHVADYRNPKQHAGERIIVVGAGNSAVQVGYELAEVATVSLATRRPITFLPQRRGGKDVHHWLVTSGFDQLPPEWLIRYVGGTLVLDTGDYRTALTTGRLDRRPMFSTFDGDGVVWADGTRDKVDTVLFATGYRPHLDYLTPLGALDEHGMPRHSGGISVTHPGLVYVGLEFQRSFSSNTLRGVHRDAGHVITALVAHLRDAPATIGL</sequence>
<comment type="caution">
    <text evidence="2">The sequence shown here is derived from an EMBL/GenBank/DDBJ whole genome shotgun (WGS) entry which is preliminary data.</text>
</comment>
<gene>
    <name evidence="2" type="ORF">GC106_29930</name>
</gene>